<dbReference type="Gene3D" id="2.40.50.140">
    <property type="entry name" value="Nucleic acid-binding proteins"/>
    <property type="match status" value="1"/>
</dbReference>
<feature type="transmembrane region" description="Helical" evidence="2">
    <location>
        <begin position="144"/>
        <end position="166"/>
    </location>
</feature>
<dbReference type="InterPro" id="IPR052069">
    <property type="entry name" value="Ca-reg_mRNA-binding_domain"/>
</dbReference>
<dbReference type="PANTHER" id="PTHR12962:SF1">
    <property type="entry name" value="COLD SHOCK DOMAIN-CONTAINING PROTEIN CG9705"/>
    <property type="match status" value="1"/>
</dbReference>
<dbReference type="InterPro" id="IPR002059">
    <property type="entry name" value="CSP_DNA-bd"/>
</dbReference>
<name>A0AAX2LVF7_VIBFL</name>
<keyword evidence="2" id="KW-1133">Transmembrane helix</keyword>
<dbReference type="PROSITE" id="PS51857">
    <property type="entry name" value="CSD_2"/>
    <property type="match status" value="1"/>
</dbReference>
<keyword evidence="1" id="KW-0597">Phosphoprotein</keyword>
<dbReference type="PANTHER" id="PTHR12962">
    <property type="entry name" value="CALCIUM-REGULATED HEAT STABLE PROTEIN CRHSP-24-RELATED"/>
    <property type="match status" value="1"/>
</dbReference>
<dbReference type="Pfam" id="PF06961">
    <property type="entry name" value="DUF1294"/>
    <property type="match status" value="1"/>
</dbReference>
<dbReference type="EMBL" id="UHIP01000002">
    <property type="protein sequence ID" value="SUQ27341.1"/>
    <property type="molecule type" value="Genomic_DNA"/>
</dbReference>
<dbReference type="InterPro" id="IPR012340">
    <property type="entry name" value="NA-bd_OB-fold"/>
</dbReference>
<evidence type="ECO:0000256" key="1">
    <source>
        <dbReference type="ARBA" id="ARBA00022553"/>
    </source>
</evidence>
<protein>
    <submittedName>
        <fullName evidence="4">Membrane protein</fullName>
    </submittedName>
</protein>
<dbReference type="InterPro" id="IPR011129">
    <property type="entry name" value="CSD"/>
</dbReference>
<feature type="transmembrane region" description="Helical" evidence="2">
    <location>
        <begin position="202"/>
        <end position="226"/>
    </location>
</feature>
<dbReference type="SMART" id="SM00357">
    <property type="entry name" value="CSP"/>
    <property type="match status" value="1"/>
</dbReference>
<feature type="domain" description="CSD" evidence="3">
    <location>
        <begin position="77"/>
        <end position="142"/>
    </location>
</feature>
<dbReference type="GO" id="GO:0043488">
    <property type="term" value="P:regulation of mRNA stability"/>
    <property type="evidence" value="ECO:0007669"/>
    <property type="project" value="TreeGrafter"/>
</dbReference>
<feature type="transmembrane region" description="Helical" evidence="2">
    <location>
        <begin position="238"/>
        <end position="262"/>
    </location>
</feature>
<dbReference type="AlphaFoldDB" id="A0AAX2LVF7"/>
<evidence type="ECO:0000256" key="2">
    <source>
        <dbReference type="SAM" id="Phobius"/>
    </source>
</evidence>
<accession>A0AAX2LVF7</accession>
<keyword evidence="2" id="KW-0472">Membrane</keyword>
<evidence type="ECO:0000313" key="4">
    <source>
        <dbReference type="EMBL" id="SUQ27341.1"/>
    </source>
</evidence>
<feature type="transmembrane region" description="Helical" evidence="2">
    <location>
        <begin position="172"/>
        <end position="190"/>
    </location>
</feature>
<evidence type="ECO:0000259" key="3">
    <source>
        <dbReference type="PROSITE" id="PS51857"/>
    </source>
</evidence>
<evidence type="ECO:0000313" key="5">
    <source>
        <dbReference type="Proteomes" id="UP000254626"/>
    </source>
</evidence>
<keyword evidence="2" id="KW-0812">Transmembrane</keyword>
<dbReference type="RefSeq" id="WP_225869403.1">
    <property type="nucleotide sequence ID" value="NZ_CP014034.2"/>
</dbReference>
<dbReference type="Pfam" id="PF00313">
    <property type="entry name" value="CSD"/>
    <property type="match status" value="1"/>
</dbReference>
<organism evidence="4 5">
    <name type="scientific">Vibrio fluvialis</name>
    <dbReference type="NCBI Taxonomy" id="676"/>
    <lineage>
        <taxon>Bacteria</taxon>
        <taxon>Pseudomonadati</taxon>
        <taxon>Pseudomonadota</taxon>
        <taxon>Gammaproteobacteria</taxon>
        <taxon>Vibrionales</taxon>
        <taxon>Vibrionaceae</taxon>
        <taxon>Vibrio</taxon>
    </lineage>
</organism>
<dbReference type="CDD" id="cd04458">
    <property type="entry name" value="CSP_CDS"/>
    <property type="match status" value="1"/>
</dbReference>
<dbReference type="GeneID" id="29383376"/>
<sequence length="272" mass="30720">MFVNSDELSSSHSRRSKIDKKTIFGLILFLSRDYALIEYVCAFSGALPNIITTGEVAAGHNKSLTLSVRDECEFIMAIAGKISEWNDAKGYGFITVDNYRGKIFFHISDLQGHAQRPKVNEAVHFKLTKEPDGSLHAVDIHRPLVYGLSLALSVWFITVLFASIYLVKYPPIVVLFYILISAITYAVYAFDRSAMYHNDWRVSEWLLHTLSVLGGWPGALMAQALLKFKTLEQPFRMIFWLTVLINFSIFVYTLTAPGAMLMSTIISSLKLF</sequence>
<proteinExistence type="predicted"/>
<dbReference type="SUPFAM" id="SSF50249">
    <property type="entry name" value="Nucleic acid-binding proteins"/>
    <property type="match status" value="1"/>
</dbReference>
<dbReference type="InterPro" id="IPR010718">
    <property type="entry name" value="DUF1294"/>
</dbReference>
<reference evidence="4 5" key="1">
    <citation type="submission" date="2018-06" db="EMBL/GenBank/DDBJ databases">
        <authorList>
            <consortium name="Pathogen Informatics"/>
            <person name="Doyle S."/>
        </authorList>
    </citation>
    <scope>NUCLEOTIDE SEQUENCE [LARGE SCALE GENOMIC DNA]</scope>
    <source>
        <strain evidence="4 5">NCTC11327</strain>
    </source>
</reference>
<dbReference type="Proteomes" id="UP000254626">
    <property type="component" value="Unassembled WGS sequence"/>
</dbReference>
<comment type="caution">
    <text evidence="4">The sequence shown here is derived from an EMBL/GenBank/DDBJ whole genome shotgun (WGS) entry which is preliminary data.</text>
</comment>
<dbReference type="GO" id="GO:0005829">
    <property type="term" value="C:cytosol"/>
    <property type="evidence" value="ECO:0007669"/>
    <property type="project" value="UniProtKB-ARBA"/>
</dbReference>
<dbReference type="GO" id="GO:0003730">
    <property type="term" value="F:mRNA 3'-UTR binding"/>
    <property type="evidence" value="ECO:0007669"/>
    <property type="project" value="TreeGrafter"/>
</dbReference>
<gene>
    <name evidence="4" type="ORF">NCTC11327_04215</name>
</gene>